<name>A0ABQ5DG19_9ASTR</name>
<dbReference type="EMBL" id="BQNB010015266">
    <property type="protein sequence ID" value="GJT37960.1"/>
    <property type="molecule type" value="Genomic_DNA"/>
</dbReference>
<comment type="caution">
    <text evidence="1">The sequence shown here is derived from an EMBL/GenBank/DDBJ whole genome shotgun (WGS) entry which is preliminary data.</text>
</comment>
<sequence length="158" mass="18400">MDPNAPNNTVDNYDIYFQDNAERYTRGFEAYEQFLAMGNQEAVGSGSGSAPKRTRTYISREREEAEQRLIDDYFGDDETPPKYPEENFRRRYRMSSTLFDKIVNDITNYDAQPLFEYFIFFKQRYDATGHTSICPILKCTSAICQLAYGTTPDAFDNY</sequence>
<evidence type="ECO:0000313" key="2">
    <source>
        <dbReference type="Proteomes" id="UP001151760"/>
    </source>
</evidence>
<reference evidence="1" key="1">
    <citation type="journal article" date="2022" name="Int. J. Mol. Sci.">
        <title>Draft Genome of Tanacetum Coccineum: Genomic Comparison of Closely Related Tanacetum-Family Plants.</title>
        <authorList>
            <person name="Yamashiro T."/>
            <person name="Shiraishi A."/>
            <person name="Nakayama K."/>
            <person name="Satake H."/>
        </authorList>
    </citation>
    <scope>NUCLEOTIDE SEQUENCE</scope>
</reference>
<dbReference type="PANTHER" id="PTHR47150:SF4">
    <property type="entry name" value="HARBINGER TRANSPOSASE-DERIVED PROTEIN-RELATED"/>
    <property type="match status" value="1"/>
</dbReference>
<evidence type="ECO:0000313" key="1">
    <source>
        <dbReference type="EMBL" id="GJT37960.1"/>
    </source>
</evidence>
<reference evidence="1" key="2">
    <citation type="submission" date="2022-01" db="EMBL/GenBank/DDBJ databases">
        <authorList>
            <person name="Yamashiro T."/>
            <person name="Shiraishi A."/>
            <person name="Satake H."/>
            <person name="Nakayama K."/>
        </authorList>
    </citation>
    <scope>NUCLEOTIDE SEQUENCE</scope>
</reference>
<dbReference type="PANTHER" id="PTHR47150">
    <property type="entry name" value="OS12G0169200 PROTEIN"/>
    <property type="match status" value="1"/>
</dbReference>
<accession>A0ABQ5DG19</accession>
<keyword evidence="2" id="KW-1185">Reference proteome</keyword>
<proteinExistence type="predicted"/>
<gene>
    <name evidence="1" type="ORF">Tco_0937825</name>
</gene>
<organism evidence="1 2">
    <name type="scientific">Tanacetum coccineum</name>
    <dbReference type="NCBI Taxonomy" id="301880"/>
    <lineage>
        <taxon>Eukaryota</taxon>
        <taxon>Viridiplantae</taxon>
        <taxon>Streptophyta</taxon>
        <taxon>Embryophyta</taxon>
        <taxon>Tracheophyta</taxon>
        <taxon>Spermatophyta</taxon>
        <taxon>Magnoliopsida</taxon>
        <taxon>eudicotyledons</taxon>
        <taxon>Gunneridae</taxon>
        <taxon>Pentapetalae</taxon>
        <taxon>asterids</taxon>
        <taxon>campanulids</taxon>
        <taxon>Asterales</taxon>
        <taxon>Asteraceae</taxon>
        <taxon>Asteroideae</taxon>
        <taxon>Anthemideae</taxon>
        <taxon>Anthemidinae</taxon>
        <taxon>Tanacetum</taxon>
    </lineage>
</organism>
<protein>
    <submittedName>
        <fullName evidence="1">Uncharacterized protein</fullName>
    </submittedName>
</protein>
<dbReference type="Proteomes" id="UP001151760">
    <property type="component" value="Unassembled WGS sequence"/>
</dbReference>